<name>A0A314ZXL5_PRUYE</name>
<keyword evidence="2" id="KW-1185">Reference proteome</keyword>
<protein>
    <submittedName>
        <fullName evidence="1">Uncharacterized protein</fullName>
    </submittedName>
</protein>
<reference evidence="1 2" key="1">
    <citation type="submission" date="2018-02" db="EMBL/GenBank/DDBJ databases">
        <title>Draft genome of wild Prunus yedoensis var. nudiflora.</title>
        <authorList>
            <person name="Baek S."/>
            <person name="Kim J.-H."/>
            <person name="Choi K."/>
            <person name="Kim G.-B."/>
            <person name="Cho A."/>
            <person name="Jang H."/>
            <person name="Shin C.-H."/>
            <person name="Yu H.-J."/>
            <person name="Mun J.-H."/>
        </authorList>
    </citation>
    <scope>NUCLEOTIDE SEQUENCE [LARGE SCALE GENOMIC DNA]</scope>
    <source>
        <strain evidence="2">cv. Jeju island</strain>
        <tissue evidence="1">Leaf</tissue>
    </source>
</reference>
<dbReference type="AlphaFoldDB" id="A0A314ZXL5"/>
<evidence type="ECO:0000313" key="2">
    <source>
        <dbReference type="Proteomes" id="UP000250321"/>
    </source>
</evidence>
<evidence type="ECO:0000313" key="1">
    <source>
        <dbReference type="EMBL" id="PQQ21731.1"/>
    </source>
</evidence>
<sequence>MQQPQQMIPVMPTSFPPTNITHRANSEVRFLPFFLGGKKQPLQAKQGYIELRKERPSAEILREKFNKAGKPLFYSFMVE</sequence>
<dbReference type="Proteomes" id="UP000250321">
    <property type="component" value="Unassembled WGS sequence"/>
</dbReference>
<comment type="caution">
    <text evidence="1">The sequence shown here is derived from an EMBL/GenBank/DDBJ whole genome shotgun (WGS) entry which is preliminary data.</text>
</comment>
<organism evidence="1 2">
    <name type="scientific">Prunus yedoensis var. nudiflora</name>
    <dbReference type="NCBI Taxonomy" id="2094558"/>
    <lineage>
        <taxon>Eukaryota</taxon>
        <taxon>Viridiplantae</taxon>
        <taxon>Streptophyta</taxon>
        <taxon>Embryophyta</taxon>
        <taxon>Tracheophyta</taxon>
        <taxon>Spermatophyta</taxon>
        <taxon>Magnoliopsida</taxon>
        <taxon>eudicotyledons</taxon>
        <taxon>Gunneridae</taxon>
        <taxon>Pentapetalae</taxon>
        <taxon>rosids</taxon>
        <taxon>fabids</taxon>
        <taxon>Rosales</taxon>
        <taxon>Rosaceae</taxon>
        <taxon>Amygdaloideae</taxon>
        <taxon>Amygdaleae</taxon>
        <taxon>Prunus</taxon>
    </lineage>
</organism>
<gene>
    <name evidence="1" type="ORF">Pyn_38282</name>
</gene>
<proteinExistence type="predicted"/>
<dbReference type="EMBL" id="PJQY01000006">
    <property type="protein sequence ID" value="PQQ21731.1"/>
    <property type="molecule type" value="Genomic_DNA"/>
</dbReference>
<accession>A0A314ZXL5</accession>